<organism evidence="1 2">
    <name type="scientific">Tritrichomonas musculus</name>
    <dbReference type="NCBI Taxonomy" id="1915356"/>
    <lineage>
        <taxon>Eukaryota</taxon>
        <taxon>Metamonada</taxon>
        <taxon>Parabasalia</taxon>
        <taxon>Tritrichomonadida</taxon>
        <taxon>Tritrichomonadidae</taxon>
        <taxon>Tritrichomonas</taxon>
    </lineage>
</organism>
<dbReference type="EMBL" id="JAPFFF010000012">
    <property type="protein sequence ID" value="KAK8876193.1"/>
    <property type="molecule type" value="Genomic_DNA"/>
</dbReference>
<sequence length="134" mass="15726">MATDLLLDVIKEKHLYVCENINKEILAAFSFISGEDPTYKLIDNGAWLNDDHYYVIHRLATSGKQKGIATDYFNWCFQQYPNIRVDTHEDNHLMQHVLEKNGFIRCGIIYTFDGTPKLAYQKTLNKKLFFFQKL</sequence>
<gene>
    <name evidence="1" type="ORF">M9Y10_006383</name>
</gene>
<dbReference type="Proteomes" id="UP001470230">
    <property type="component" value="Unassembled WGS sequence"/>
</dbReference>
<dbReference type="Gene3D" id="3.40.630.30">
    <property type="match status" value="1"/>
</dbReference>
<accession>A0ABR2JE16</accession>
<keyword evidence="2" id="KW-1185">Reference proteome</keyword>
<comment type="caution">
    <text evidence="1">The sequence shown here is derived from an EMBL/GenBank/DDBJ whole genome shotgun (WGS) entry which is preliminary data.</text>
</comment>
<dbReference type="SUPFAM" id="SSF55729">
    <property type="entry name" value="Acyl-CoA N-acyltransferases (Nat)"/>
    <property type="match status" value="1"/>
</dbReference>
<name>A0ABR2JE16_9EUKA</name>
<evidence type="ECO:0008006" key="3">
    <source>
        <dbReference type="Google" id="ProtNLM"/>
    </source>
</evidence>
<evidence type="ECO:0000313" key="1">
    <source>
        <dbReference type="EMBL" id="KAK8876193.1"/>
    </source>
</evidence>
<evidence type="ECO:0000313" key="2">
    <source>
        <dbReference type="Proteomes" id="UP001470230"/>
    </source>
</evidence>
<protein>
    <recommendedName>
        <fullName evidence="3">Acetyltransferase, GNAT family protein</fullName>
    </recommendedName>
</protein>
<proteinExistence type="predicted"/>
<dbReference type="InterPro" id="IPR016181">
    <property type="entry name" value="Acyl_CoA_acyltransferase"/>
</dbReference>
<reference evidence="1 2" key="1">
    <citation type="submission" date="2024-04" db="EMBL/GenBank/DDBJ databases">
        <title>Tritrichomonas musculus Genome.</title>
        <authorList>
            <person name="Alves-Ferreira E."/>
            <person name="Grigg M."/>
            <person name="Lorenzi H."/>
            <person name="Galac M."/>
        </authorList>
    </citation>
    <scope>NUCLEOTIDE SEQUENCE [LARGE SCALE GENOMIC DNA]</scope>
    <source>
        <strain evidence="1 2">EAF2021</strain>
    </source>
</reference>